<proteinExistence type="inferred from homology"/>
<dbReference type="GO" id="GO:0016491">
    <property type="term" value="F:oxidoreductase activity"/>
    <property type="evidence" value="ECO:0007669"/>
    <property type="project" value="UniProtKB-KW"/>
</dbReference>
<sequence>MEEKNIVIIGGNSDIGKAVAKILKDQGANIFSYSRSGESGEKLDVLGDWDSIEELPEEVHGLVYCPGSIQLKPFHRFSVEDFQRDINVNFLGAVKVLQAALKSLKKSKNASVVLFSTVAVQTGMGFHSSIASAKGAVEGLVRSLAAEWAPSHIRVNAVAPSLTDTKLAEQLLSTEDKKEASAKRHPLGRYGKPEDIAEAVAYLLSDKSGWVTGQILHVDGGMSTIKGL</sequence>
<comment type="similarity">
    <text evidence="1">Belongs to the short-chain dehydrogenases/reductases (SDR) family.</text>
</comment>
<keyword evidence="4" id="KW-1185">Reference proteome</keyword>
<dbReference type="SUPFAM" id="SSF51735">
    <property type="entry name" value="NAD(P)-binding Rossmann-fold domains"/>
    <property type="match status" value="1"/>
</dbReference>
<dbReference type="InterPro" id="IPR051122">
    <property type="entry name" value="SDR_DHRS6-like"/>
</dbReference>
<gene>
    <name evidence="3" type="ORF">KI659_01555</name>
</gene>
<dbReference type="RefSeq" id="WP_213943579.1">
    <property type="nucleotide sequence ID" value="NZ_JAHCMY010000001.1"/>
</dbReference>
<dbReference type="PANTHER" id="PTHR43477">
    <property type="entry name" value="DIHYDROANTICAPSIN 7-DEHYDROGENASE"/>
    <property type="match status" value="1"/>
</dbReference>
<name>A0AAP2CE67_9BACT</name>
<dbReference type="Proteomes" id="UP001319104">
    <property type="component" value="Unassembled WGS sequence"/>
</dbReference>
<reference evidence="3 4" key="1">
    <citation type="submission" date="2021-05" db="EMBL/GenBank/DDBJ databases">
        <authorList>
            <person name="Zhang Z.D."/>
            <person name="Osman G."/>
        </authorList>
    </citation>
    <scope>NUCLEOTIDE SEQUENCE [LARGE SCALE GENOMIC DNA]</scope>
    <source>
        <strain evidence="3 4">KCTC 32217</strain>
    </source>
</reference>
<dbReference type="AlphaFoldDB" id="A0AAP2CE67"/>
<dbReference type="EMBL" id="JAHCMY010000001">
    <property type="protein sequence ID" value="MBS9522688.1"/>
    <property type="molecule type" value="Genomic_DNA"/>
</dbReference>
<evidence type="ECO:0000256" key="1">
    <source>
        <dbReference type="ARBA" id="ARBA00006484"/>
    </source>
</evidence>
<comment type="caution">
    <text evidence="3">The sequence shown here is derived from an EMBL/GenBank/DDBJ whole genome shotgun (WGS) entry which is preliminary data.</text>
</comment>
<accession>A0AAP2CE67</accession>
<dbReference type="InterPro" id="IPR036291">
    <property type="entry name" value="NAD(P)-bd_dom_sf"/>
</dbReference>
<dbReference type="InterPro" id="IPR002347">
    <property type="entry name" value="SDR_fam"/>
</dbReference>
<dbReference type="PRINTS" id="PR00081">
    <property type="entry name" value="GDHRDH"/>
</dbReference>
<dbReference type="PANTHER" id="PTHR43477:SF1">
    <property type="entry name" value="DIHYDROANTICAPSIN 7-DEHYDROGENASE"/>
    <property type="match status" value="1"/>
</dbReference>
<evidence type="ECO:0000313" key="3">
    <source>
        <dbReference type="EMBL" id="MBS9522688.1"/>
    </source>
</evidence>
<dbReference type="CDD" id="cd05233">
    <property type="entry name" value="SDR_c"/>
    <property type="match status" value="1"/>
</dbReference>
<keyword evidence="2" id="KW-0560">Oxidoreductase</keyword>
<evidence type="ECO:0000256" key="2">
    <source>
        <dbReference type="ARBA" id="ARBA00023002"/>
    </source>
</evidence>
<dbReference type="Pfam" id="PF13561">
    <property type="entry name" value="adh_short_C2"/>
    <property type="match status" value="1"/>
</dbReference>
<organism evidence="3 4">
    <name type="scientific">Litoribacter ruber</name>
    <dbReference type="NCBI Taxonomy" id="702568"/>
    <lineage>
        <taxon>Bacteria</taxon>
        <taxon>Pseudomonadati</taxon>
        <taxon>Bacteroidota</taxon>
        <taxon>Cytophagia</taxon>
        <taxon>Cytophagales</taxon>
        <taxon>Cyclobacteriaceae</taxon>
        <taxon>Litoribacter</taxon>
    </lineage>
</organism>
<dbReference type="Gene3D" id="3.40.50.720">
    <property type="entry name" value="NAD(P)-binding Rossmann-like Domain"/>
    <property type="match status" value="1"/>
</dbReference>
<protein>
    <submittedName>
        <fullName evidence="3">SDR family oxidoreductase</fullName>
    </submittedName>
</protein>
<evidence type="ECO:0000313" key="4">
    <source>
        <dbReference type="Proteomes" id="UP001319104"/>
    </source>
</evidence>